<evidence type="ECO:0000256" key="4">
    <source>
        <dbReference type="ARBA" id="ARBA00023136"/>
    </source>
</evidence>
<evidence type="ECO:0000313" key="8">
    <source>
        <dbReference type="EMBL" id="MBT1687664.1"/>
    </source>
</evidence>
<feature type="domain" description="RagB/SusD" evidence="6">
    <location>
        <begin position="370"/>
        <end position="522"/>
    </location>
</feature>
<dbReference type="CDD" id="cd08977">
    <property type="entry name" value="SusD"/>
    <property type="match status" value="1"/>
</dbReference>
<proteinExistence type="inferred from homology"/>
<dbReference type="PROSITE" id="PS51257">
    <property type="entry name" value="PROKAR_LIPOPROTEIN"/>
    <property type="match status" value="1"/>
</dbReference>
<comment type="caution">
    <text evidence="8">The sequence shown here is derived from an EMBL/GenBank/DDBJ whole genome shotgun (WGS) entry which is preliminary data.</text>
</comment>
<reference evidence="8 9" key="1">
    <citation type="submission" date="2021-05" db="EMBL/GenBank/DDBJ databases">
        <title>A Polyphasic approach of four new species of the genus Ohtaekwangia: Ohtaekwangia histidinii sp. nov., Ohtaekwangia cretensis sp. nov., Ohtaekwangia indiensis sp. nov., Ohtaekwangia reichenbachii sp. nov. from diverse environment.</title>
        <authorList>
            <person name="Octaviana S."/>
        </authorList>
    </citation>
    <scope>NUCLEOTIDE SEQUENCE [LARGE SCALE GENOMIC DNA]</scope>
    <source>
        <strain evidence="8 9">PWU37</strain>
    </source>
</reference>
<evidence type="ECO:0000256" key="3">
    <source>
        <dbReference type="ARBA" id="ARBA00022729"/>
    </source>
</evidence>
<sequence length="528" mass="59285">MKTTFIKNIAFTATLAMGVLGCTDDLDQVPRYEDTSANIYKDFGNYKSILAKAYSGLALTGSQGPEGNPDIKGGNEGFSSYLRQYWQLQELPTDEAVISWTDAGLPNLHFMDWTSTNQFVEALYYRIFYQVAICNEFIRETTDGKLSERGITGANLEEAKHYRAEARFLRALSYWHALDLYGSVPFVTETDEVGSFFPKQISRADLFAYLESELTAIEAELVPARQNEYARADQAAAWTLLAKLYLNAEVYTGEAHYTEAITYTKKVIDAGYTLEEDFEHNFLADNDQSTEVIFPVASDGQRIQSYGGMNYILKGPIPRGKNVEYGIDAGWSGPRATRNIVDLFPPIGSGIDEREMFFTEGYTLEINSVSSETDGYPIIKFKNITSTGEPGSHTTFVDTDYPMFRLADVYLMYAEAVLRNGQGGSRAEALGYVNDLRERAYNNTSGNITDGQLTLDFIIDERARELASEAVRRTDLIRFGRFTEGTYLWPWKGGLKEGRGVESYRKLYPIPQSDLIANPNLDPKVNGY</sequence>
<evidence type="ECO:0000256" key="5">
    <source>
        <dbReference type="ARBA" id="ARBA00023237"/>
    </source>
</evidence>
<keyword evidence="3" id="KW-0732">Signal</keyword>
<dbReference type="EMBL" id="JAHESC010000018">
    <property type="protein sequence ID" value="MBT1687664.1"/>
    <property type="molecule type" value="Genomic_DNA"/>
</dbReference>
<feature type="domain" description="SusD-like N-terminal" evidence="7">
    <location>
        <begin position="124"/>
        <end position="246"/>
    </location>
</feature>
<protein>
    <submittedName>
        <fullName evidence="8">RagB/SusD family nutrient uptake outer membrane protein</fullName>
    </submittedName>
</protein>
<keyword evidence="4" id="KW-0472">Membrane</keyword>
<dbReference type="Gene3D" id="1.10.3780.10">
    <property type="entry name" value="SusD-like"/>
    <property type="match status" value="1"/>
</dbReference>
<evidence type="ECO:0000259" key="6">
    <source>
        <dbReference type="Pfam" id="PF07980"/>
    </source>
</evidence>
<keyword evidence="5" id="KW-0998">Cell outer membrane</keyword>
<dbReference type="GO" id="GO:0009279">
    <property type="term" value="C:cell outer membrane"/>
    <property type="evidence" value="ECO:0007669"/>
    <property type="project" value="UniProtKB-SubCell"/>
</dbReference>
<comment type="similarity">
    <text evidence="2">Belongs to the SusD family.</text>
</comment>
<dbReference type="Proteomes" id="UP001319180">
    <property type="component" value="Unassembled WGS sequence"/>
</dbReference>
<accession>A0AAP2GDT4</accession>
<dbReference type="SUPFAM" id="SSF48452">
    <property type="entry name" value="TPR-like"/>
    <property type="match status" value="1"/>
</dbReference>
<organism evidence="8 9">
    <name type="scientific">Dawidia soli</name>
    <dbReference type="NCBI Taxonomy" id="2782352"/>
    <lineage>
        <taxon>Bacteria</taxon>
        <taxon>Pseudomonadati</taxon>
        <taxon>Bacteroidota</taxon>
        <taxon>Cytophagia</taxon>
        <taxon>Cytophagales</taxon>
        <taxon>Chryseotaleaceae</taxon>
        <taxon>Dawidia</taxon>
    </lineage>
</organism>
<keyword evidence="9" id="KW-1185">Reference proteome</keyword>
<dbReference type="Pfam" id="PF14322">
    <property type="entry name" value="SusD-like_3"/>
    <property type="match status" value="1"/>
</dbReference>
<evidence type="ECO:0000259" key="7">
    <source>
        <dbReference type="Pfam" id="PF14322"/>
    </source>
</evidence>
<evidence type="ECO:0000256" key="1">
    <source>
        <dbReference type="ARBA" id="ARBA00004442"/>
    </source>
</evidence>
<dbReference type="Pfam" id="PF07980">
    <property type="entry name" value="SusD_RagB"/>
    <property type="match status" value="1"/>
</dbReference>
<evidence type="ECO:0000313" key="9">
    <source>
        <dbReference type="Proteomes" id="UP001319180"/>
    </source>
</evidence>
<dbReference type="InterPro" id="IPR011990">
    <property type="entry name" value="TPR-like_helical_dom_sf"/>
</dbReference>
<dbReference type="AlphaFoldDB" id="A0AAP2GDT4"/>
<evidence type="ECO:0000256" key="2">
    <source>
        <dbReference type="ARBA" id="ARBA00006275"/>
    </source>
</evidence>
<dbReference type="RefSeq" id="WP_254090892.1">
    <property type="nucleotide sequence ID" value="NZ_JAHESC010000018.1"/>
</dbReference>
<dbReference type="InterPro" id="IPR012944">
    <property type="entry name" value="SusD_RagB_dom"/>
</dbReference>
<dbReference type="Gene3D" id="1.25.40.10">
    <property type="entry name" value="Tetratricopeptide repeat domain"/>
    <property type="match status" value="1"/>
</dbReference>
<comment type="subcellular location">
    <subcellularLocation>
        <location evidence="1">Cell outer membrane</location>
    </subcellularLocation>
</comment>
<dbReference type="Gene3D" id="1.25.40.390">
    <property type="match status" value="1"/>
</dbReference>
<name>A0AAP2GDT4_9BACT</name>
<gene>
    <name evidence="8" type="ORF">KK078_13920</name>
</gene>
<dbReference type="InterPro" id="IPR033985">
    <property type="entry name" value="SusD-like_N"/>
</dbReference>